<sequence length="346" mass="40449">MSKLNPYKKLVFQNIENALSDLNAEDKGRYFICNCPECNQHEAFMYKNNKHFIQCNRENHCGSRMMLEFHEKGNMSAYEQKIEKQYPNLTTEQRQSLDWSNRVFSYAKNYFKSEALDNGYRGLSKQTTRGFAADLQHEDIVQHVFQKAEPLLNKDYSNNSWMCKRNLIFPLYGEDNTLDRVLLRSSIDENLDPKEIQLIFNPSKETRDFFMDIPQDAENVVVSESILDALSFREIDEDVGIMALTGATKTRQVKDYLAEHKEQFADKQLLIAMDDDQAGWKATRDIVNTIEEEDVGNNWAVFEYTSETKDANENLQQNRKAFTKTYNQMAVRTKQHERVIAIEHEP</sequence>
<dbReference type="OrthoDB" id="5618772at2"/>
<dbReference type="STRING" id="1472767.AOX59_14925"/>
<dbReference type="EMBL" id="CP013862">
    <property type="protein sequence ID" value="ALX49752.1"/>
    <property type="molecule type" value="Genomic_DNA"/>
</dbReference>
<dbReference type="CDD" id="cd01029">
    <property type="entry name" value="TOPRIM_primases"/>
    <property type="match status" value="1"/>
</dbReference>
<organism evidence="1 2">
    <name type="scientific">Lentibacillus amyloliquefaciens</name>
    <dbReference type="NCBI Taxonomy" id="1472767"/>
    <lineage>
        <taxon>Bacteria</taxon>
        <taxon>Bacillati</taxon>
        <taxon>Bacillota</taxon>
        <taxon>Bacilli</taxon>
        <taxon>Bacillales</taxon>
        <taxon>Bacillaceae</taxon>
        <taxon>Lentibacillus</taxon>
    </lineage>
</organism>
<name>A0A0U4DWK5_9BACI</name>
<dbReference type="Gene3D" id="3.40.1360.10">
    <property type="match status" value="1"/>
</dbReference>
<dbReference type="Pfam" id="PF13155">
    <property type="entry name" value="Toprim_2"/>
    <property type="match status" value="1"/>
</dbReference>
<dbReference type="Proteomes" id="UP000050331">
    <property type="component" value="Chromosome"/>
</dbReference>
<dbReference type="SUPFAM" id="SSF56731">
    <property type="entry name" value="DNA primase core"/>
    <property type="match status" value="1"/>
</dbReference>
<dbReference type="InterPro" id="IPR034154">
    <property type="entry name" value="TOPRIM_DnaG/twinkle"/>
</dbReference>
<proteinExistence type="predicted"/>
<protein>
    <recommendedName>
        <fullName evidence="3">Toprim domain-containing protein</fullName>
    </recommendedName>
</protein>
<evidence type="ECO:0000313" key="1">
    <source>
        <dbReference type="EMBL" id="ALX49752.1"/>
    </source>
</evidence>
<keyword evidence="2" id="KW-1185">Reference proteome</keyword>
<dbReference type="AlphaFoldDB" id="A0A0U4DWK5"/>
<reference evidence="1 2" key="1">
    <citation type="submission" date="2016-01" db="EMBL/GenBank/DDBJ databases">
        <title>Complete genome sequence of strain Lentibacillus amyloliquefaciens LAM0015T isolated from saline sediment.</title>
        <authorList>
            <person name="Wang J.-L."/>
            <person name="He M.-X."/>
        </authorList>
    </citation>
    <scope>NUCLEOTIDE SEQUENCE [LARGE SCALE GENOMIC DNA]</scope>
    <source>
        <strain evidence="1 2">LAM0015</strain>
    </source>
</reference>
<evidence type="ECO:0000313" key="2">
    <source>
        <dbReference type="Proteomes" id="UP000050331"/>
    </source>
</evidence>
<dbReference type="KEGG" id="lao:AOX59_14925"/>
<accession>A0A0U4DWK5</accession>
<gene>
    <name evidence="1" type="ORF">AOX59_14925</name>
</gene>
<evidence type="ECO:0008006" key="3">
    <source>
        <dbReference type="Google" id="ProtNLM"/>
    </source>
</evidence>